<dbReference type="Pfam" id="PF07690">
    <property type="entry name" value="MFS_1"/>
    <property type="match status" value="1"/>
</dbReference>
<feature type="transmembrane region" description="Helical" evidence="6">
    <location>
        <begin position="147"/>
        <end position="167"/>
    </location>
</feature>
<feature type="domain" description="Major facilitator superfamily (MFS) profile" evidence="7">
    <location>
        <begin position="66"/>
        <end position="522"/>
    </location>
</feature>
<keyword evidence="4 6" id="KW-0472">Membrane</keyword>
<evidence type="ECO:0000256" key="1">
    <source>
        <dbReference type="ARBA" id="ARBA00004141"/>
    </source>
</evidence>
<dbReference type="GO" id="GO:0043252">
    <property type="term" value="P:sodium-independent organic anion transport"/>
    <property type="evidence" value="ECO:0007669"/>
    <property type="project" value="Ensembl"/>
</dbReference>
<evidence type="ECO:0000256" key="6">
    <source>
        <dbReference type="SAM" id="Phobius"/>
    </source>
</evidence>
<feature type="transmembrane region" description="Helical" evidence="6">
    <location>
        <begin position="261"/>
        <end position="280"/>
    </location>
</feature>
<evidence type="ECO:0000256" key="3">
    <source>
        <dbReference type="ARBA" id="ARBA00022989"/>
    </source>
</evidence>
<dbReference type="Gene3D" id="1.20.1250.20">
    <property type="entry name" value="MFS general substrate transporter like domains"/>
    <property type="match status" value="1"/>
</dbReference>
<name>G3UBK5_LOXAF</name>
<organism evidence="8 9">
    <name type="scientific">Loxodonta africana</name>
    <name type="common">African elephant</name>
    <dbReference type="NCBI Taxonomy" id="9785"/>
    <lineage>
        <taxon>Eukaryota</taxon>
        <taxon>Metazoa</taxon>
        <taxon>Chordata</taxon>
        <taxon>Craniata</taxon>
        <taxon>Vertebrata</taxon>
        <taxon>Euteleostomi</taxon>
        <taxon>Mammalia</taxon>
        <taxon>Eutheria</taxon>
        <taxon>Afrotheria</taxon>
        <taxon>Proboscidea</taxon>
        <taxon>Elephantidae</taxon>
        <taxon>Loxodonta</taxon>
    </lineage>
</organism>
<dbReference type="Proteomes" id="UP000007646">
    <property type="component" value="Unassembled WGS sequence"/>
</dbReference>
<keyword evidence="2 6" id="KW-0812">Transmembrane</keyword>
<dbReference type="FunFam" id="1.20.1250.20:FF:000023">
    <property type="entry name" value="Solute carrier family 22 member 6"/>
    <property type="match status" value="1"/>
</dbReference>
<evidence type="ECO:0000256" key="2">
    <source>
        <dbReference type="ARBA" id="ARBA00022692"/>
    </source>
</evidence>
<reference evidence="8 9" key="1">
    <citation type="submission" date="2009-06" db="EMBL/GenBank/DDBJ databases">
        <title>The Genome Sequence of Loxodonta africana (African elephant).</title>
        <authorList>
            <person name="Di Palma F."/>
            <person name="Heiman D."/>
            <person name="Young S."/>
            <person name="Johnson J."/>
            <person name="Lander E.S."/>
            <person name="Lindblad-Toh K."/>
        </authorList>
    </citation>
    <scope>NUCLEOTIDE SEQUENCE [LARGE SCALE GENOMIC DNA]</scope>
    <source>
        <strain evidence="8 9">Isolate ISIS603380</strain>
    </source>
</reference>
<evidence type="ECO:0000313" key="8">
    <source>
        <dbReference type="Ensembl" id="ENSLAFP00000025213.1"/>
    </source>
</evidence>
<accession>G3UBK5</accession>
<dbReference type="GO" id="GO:0015913">
    <property type="term" value="P:short-chain fatty acid transmembrane transport"/>
    <property type="evidence" value="ECO:0007669"/>
    <property type="project" value="Ensembl"/>
</dbReference>
<dbReference type="SUPFAM" id="SSF103473">
    <property type="entry name" value="MFS general substrate transporter"/>
    <property type="match status" value="1"/>
</dbReference>
<dbReference type="InParanoid" id="G3UBK5"/>
<dbReference type="CDD" id="cd17374">
    <property type="entry name" value="MFS_OAT"/>
    <property type="match status" value="1"/>
</dbReference>
<dbReference type="InterPro" id="IPR036259">
    <property type="entry name" value="MFS_trans_sf"/>
</dbReference>
<sequence length="554" mass="61365">MGFQDLLRQVGGQGRFQILQMVFLLISNVIVQMHIPLENFTAATPDHRCWVPILDNDTVSDNGTGIFSHDALLRISIPLDSNLKPQKCRRFLHPQWQLLHFNESSLNTSEPDTEPCVDGWVYDKSTFPSTTVAKWDLVCESQPLKSVSQLLFMFGMLLGGVVCGLLSDRFGRRVILSCCFLLMAIADTCVVFAPSFLIYCSLRFLAGISTTGIMSNIILLIIEWSVLEFQATGMTLATISYSVGYITLGGLAFALREWHVLQLMVSVPLFVLFLSSRWLAESARWLIANDKLEGGLKELRKVAHMNGIKNAGETLTMEVLRSTMQEELEAAQQKPSVCDLFHTPTLRKWICLTFFVRFAVCMPYVGLLLNLQLLGSNVFLIQVLCGIVSLPGQGLALLAMKLIGRRGSQAFFLFLLGVPILLFTFMPQEMQTLNAVLAALGMGAASATITCCVAHANELFPTVISLRARVSGILTMAICSGAALSPLLMTLAVFSAPLPWIIYGVFPILAAFVAFLLPETRDRPLRDTIQDVENEQDNSEKKKERKGLLSEERA</sequence>
<proteinExistence type="predicted"/>
<feature type="transmembrane region" description="Helical" evidence="6">
    <location>
        <begin position="204"/>
        <end position="222"/>
    </location>
</feature>
<dbReference type="PANTHER" id="PTHR24064">
    <property type="entry name" value="SOLUTE CARRIER FAMILY 22 MEMBER"/>
    <property type="match status" value="1"/>
</dbReference>
<dbReference type="PROSITE" id="PS50850">
    <property type="entry name" value="MFS"/>
    <property type="match status" value="1"/>
</dbReference>
<dbReference type="STRING" id="9785.ENSLAFP00000025213"/>
<evidence type="ECO:0000256" key="5">
    <source>
        <dbReference type="SAM" id="MobiDB-lite"/>
    </source>
</evidence>
<dbReference type="GO" id="GO:0016323">
    <property type="term" value="C:basolateral plasma membrane"/>
    <property type="evidence" value="ECO:0007669"/>
    <property type="project" value="Ensembl"/>
</dbReference>
<reference evidence="8" key="2">
    <citation type="submission" date="2025-08" db="UniProtKB">
        <authorList>
            <consortium name="Ensembl"/>
        </authorList>
    </citation>
    <scope>IDENTIFICATION</scope>
    <source>
        <strain evidence="8">Isolate ISIS603380</strain>
    </source>
</reference>
<evidence type="ECO:0000256" key="4">
    <source>
        <dbReference type="ARBA" id="ARBA00023136"/>
    </source>
</evidence>
<gene>
    <name evidence="8" type="primary">SLC22A9</name>
</gene>
<dbReference type="GeneTree" id="ENSGT00940000161239"/>
<feature type="region of interest" description="Disordered" evidence="5">
    <location>
        <begin position="527"/>
        <end position="554"/>
    </location>
</feature>
<feature type="transmembrane region" description="Helical" evidence="6">
    <location>
        <begin position="433"/>
        <end position="456"/>
    </location>
</feature>
<feature type="transmembrane region" description="Helical" evidence="6">
    <location>
        <begin position="468"/>
        <end position="494"/>
    </location>
</feature>
<dbReference type="GO" id="GO:0015347">
    <property type="term" value="F:sodium-independent organic anion transmembrane transporter activity"/>
    <property type="evidence" value="ECO:0007669"/>
    <property type="project" value="Ensembl"/>
</dbReference>
<dbReference type="GO" id="GO:0009914">
    <property type="term" value="P:hormone transport"/>
    <property type="evidence" value="ECO:0007669"/>
    <property type="project" value="Ensembl"/>
</dbReference>
<feature type="transmembrane region" description="Helical" evidence="6">
    <location>
        <begin position="379"/>
        <end position="398"/>
    </location>
</feature>
<dbReference type="InterPro" id="IPR011701">
    <property type="entry name" value="MFS"/>
</dbReference>
<evidence type="ECO:0000313" key="9">
    <source>
        <dbReference type="Proteomes" id="UP000007646"/>
    </source>
</evidence>
<feature type="transmembrane region" description="Helical" evidence="6">
    <location>
        <begin position="410"/>
        <end position="427"/>
    </location>
</feature>
<keyword evidence="9" id="KW-1185">Reference proteome</keyword>
<reference evidence="8" key="3">
    <citation type="submission" date="2025-09" db="UniProtKB">
        <authorList>
            <consortium name="Ensembl"/>
        </authorList>
    </citation>
    <scope>IDENTIFICATION</scope>
    <source>
        <strain evidence="8">Isolate ISIS603380</strain>
    </source>
</reference>
<protein>
    <submittedName>
        <fullName evidence="8">Solute carrier family 22 member 9</fullName>
    </submittedName>
</protein>
<dbReference type="GO" id="GO:0015636">
    <property type="term" value="F:short-chain fatty acid transmembrane transporter activity"/>
    <property type="evidence" value="ECO:0007669"/>
    <property type="project" value="Ensembl"/>
</dbReference>
<dbReference type="AlphaFoldDB" id="G3UBK5"/>
<keyword evidence="3 6" id="KW-1133">Transmembrane helix</keyword>
<dbReference type="Ensembl" id="ENSLAFT00000029354.1">
    <property type="protein sequence ID" value="ENSLAFP00000025213.1"/>
    <property type="gene ID" value="ENSLAFG00000012501.2"/>
</dbReference>
<evidence type="ECO:0000259" key="7">
    <source>
        <dbReference type="PROSITE" id="PS50850"/>
    </source>
</evidence>
<dbReference type="FunCoup" id="G3UBK5">
    <property type="interactions" value="23"/>
</dbReference>
<feature type="transmembrane region" description="Helical" evidence="6">
    <location>
        <begin position="174"/>
        <end position="198"/>
    </location>
</feature>
<comment type="subcellular location">
    <subcellularLocation>
        <location evidence="1">Membrane</location>
        <topology evidence="1">Multi-pass membrane protein</topology>
    </subcellularLocation>
</comment>
<feature type="compositionally biased region" description="Basic and acidic residues" evidence="5">
    <location>
        <begin position="538"/>
        <end position="554"/>
    </location>
</feature>
<feature type="transmembrane region" description="Helical" evidence="6">
    <location>
        <begin position="349"/>
        <end position="373"/>
    </location>
</feature>
<feature type="transmembrane region" description="Helical" evidence="6">
    <location>
        <begin position="500"/>
        <end position="517"/>
    </location>
</feature>
<dbReference type="InterPro" id="IPR020846">
    <property type="entry name" value="MFS_dom"/>
</dbReference>
<feature type="transmembrane region" description="Helical" evidence="6">
    <location>
        <begin position="234"/>
        <end position="255"/>
    </location>
</feature>
<dbReference type="eggNOG" id="KOG0255">
    <property type="taxonomic scope" value="Eukaryota"/>
</dbReference>